<keyword evidence="3" id="KW-0862">Zinc</keyword>
<dbReference type="InterPro" id="IPR038765">
    <property type="entry name" value="Papain-like_cys_pep_sf"/>
</dbReference>
<dbReference type="Pfam" id="PF02148">
    <property type="entry name" value="zf-UBP"/>
    <property type="match status" value="1"/>
</dbReference>
<dbReference type="GO" id="GO:0004843">
    <property type="term" value="F:cysteine-type deubiquitinase activity"/>
    <property type="evidence" value="ECO:0007669"/>
    <property type="project" value="InterPro"/>
</dbReference>
<dbReference type="PANTHER" id="PTHR21646">
    <property type="entry name" value="UBIQUITIN CARBOXYL-TERMINAL HYDROLASE"/>
    <property type="match status" value="1"/>
</dbReference>
<dbReference type="InterPro" id="IPR050185">
    <property type="entry name" value="Ub_carboxyl-term_hydrolase"/>
</dbReference>
<dbReference type="InterPro" id="IPR028889">
    <property type="entry name" value="USP"/>
</dbReference>
<dbReference type="FunCoup" id="C4R242">
    <property type="interactions" value="1005"/>
</dbReference>
<sequence length="444" mass="51259">MFPMVTLKIGDRYLFSCLMPQSDSERPHKRAKLDQKNPIENDGENDNDIGKHANDGETNRLSQVRNLYFNTINRHKLDFDFEKKCQVTLSKSNVYCCLVCGKYLQGRSPTSQAYLHSLDVNHHLFISFSTLKTFALPEGFEVKDHDGSLDDIKELISPAYTKDQVASLDKQTTTARDIDGNPYRPGFIGLNNVKGFNDYSNTVLLALGHIKAVRNYYLLNSFKDSFNQELGLFIRRMWSSKQFRPHISPAEIMRVVTEESKNRFNLTQQKTPRDFFLFLLHLMPHRVRKSFRGAAGGSSFLMIPLKLPRTTVFNDETPQINLQTLINQFEKDKPVKEAPRVLLLHFDRNQQDIQLDSVSGSAINNTIINFPQDLQFNQTYKLVANIVQDVVPGSSGEDTIAYKIQLYDKGRDQWLQIHDLKVQEIERELLFLHQSVLQVWERKI</sequence>
<evidence type="ECO:0000256" key="3">
    <source>
        <dbReference type="ARBA" id="ARBA00022833"/>
    </source>
</evidence>
<dbReference type="EMBL" id="FN392320">
    <property type="protein sequence ID" value="CAY69566.1"/>
    <property type="molecule type" value="Genomic_DNA"/>
</dbReference>
<evidence type="ECO:0000313" key="8">
    <source>
        <dbReference type="EMBL" id="CAY69566.1"/>
    </source>
</evidence>
<evidence type="ECO:0000256" key="5">
    <source>
        <dbReference type="SAM" id="MobiDB-lite"/>
    </source>
</evidence>
<dbReference type="Pfam" id="PF00443">
    <property type="entry name" value="UCH"/>
    <property type="match status" value="1"/>
</dbReference>
<keyword evidence="1" id="KW-0479">Metal-binding</keyword>
<dbReference type="SMR" id="C4R242"/>
<protein>
    <submittedName>
        <fullName evidence="8">Conserved zinc-finger domain protein involved in pre-mRNA splicing</fullName>
    </submittedName>
</protein>
<dbReference type="eggNOG" id="KOG2026">
    <property type="taxonomic scope" value="Eukaryota"/>
</dbReference>
<dbReference type="Gene3D" id="3.30.40.10">
    <property type="entry name" value="Zinc/RING finger domain, C3HC4 (zinc finger)"/>
    <property type="match status" value="1"/>
</dbReference>
<evidence type="ECO:0000259" key="6">
    <source>
        <dbReference type="PROSITE" id="PS50235"/>
    </source>
</evidence>
<dbReference type="GO" id="GO:0008270">
    <property type="term" value="F:zinc ion binding"/>
    <property type="evidence" value="ECO:0007669"/>
    <property type="project" value="UniProtKB-KW"/>
</dbReference>
<dbReference type="InterPro" id="IPR001394">
    <property type="entry name" value="Peptidase_C19_UCH"/>
</dbReference>
<proteinExistence type="predicted"/>
<gene>
    <name evidence="8" type="ordered locus">PAS_chr2-2_0340</name>
</gene>
<feature type="domain" description="UBP-type" evidence="7">
    <location>
        <begin position="64"/>
        <end position="163"/>
    </location>
</feature>
<reference evidence="8 9" key="1">
    <citation type="journal article" date="2009" name="Nat. Biotechnol.">
        <title>Genome sequence of the recombinant protein production host Pichia pastoris.</title>
        <authorList>
            <person name="De Schutter K."/>
            <person name="Lin Y.C."/>
            <person name="Tiels P."/>
            <person name="Van Hecke A."/>
            <person name="Glinka S."/>
            <person name="Weber-Lehmann J."/>
            <person name="Rouze P."/>
            <person name="Van de Peer Y."/>
            <person name="Callewaert N."/>
        </authorList>
    </citation>
    <scope>NUCLEOTIDE SEQUENCE [LARGE SCALE GENOMIC DNA]</scope>
    <source>
        <strain evidence="9">GS115 / ATCC 20864</strain>
    </source>
</reference>
<keyword evidence="2 4" id="KW-0863">Zinc-finger</keyword>
<dbReference type="KEGG" id="ppa:PAS_chr2-2_0340"/>
<name>C4R242_KOMPG</name>
<dbReference type="PANTHER" id="PTHR21646:SF16">
    <property type="entry name" value="U4_U6.U5 TRI-SNRNP-ASSOCIATED PROTEIN 2"/>
    <property type="match status" value="1"/>
</dbReference>
<dbReference type="InterPro" id="IPR013083">
    <property type="entry name" value="Znf_RING/FYVE/PHD"/>
</dbReference>
<dbReference type="GeneID" id="8198240"/>
<dbReference type="AlphaFoldDB" id="C4R242"/>
<dbReference type="InParanoid" id="C4R242"/>
<feature type="region of interest" description="Disordered" evidence="5">
    <location>
        <begin position="22"/>
        <end position="56"/>
    </location>
</feature>
<dbReference type="GO" id="GO:0016579">
    <property type="term" value="P:protein deubiquitination"/>
    <property type="evidence" value="ECO:0007669"/>
    <property type="project" value="InterPro"/>
</dbReference>
<accession>C4R242</accession>
<dbReference type="SMART" id="SM00290">
    <property type="entry name" value="ZnF_UBP"/>
    <property type="match status" value="1"/>
</dbReference>
<feature type="domain" description="USP" evidence="6">
    <location>
        <begin position="188"/>
        <end position="443"/>
    </location>
</feature>
<evidence type="ECO:0000259" key="7">
    <source>
        <dbReference type="PROSITE" id="PS50271"/>
    </source>
</evidence>
<dbReference type="SUPFAM" id="SSF57850">
    <property type="entry name" value="RING/U-box"/>
    <property type="match status" value="1"/>
</dbReference>
<dbReference type="Gene3D" id="3.90.70.10">
    <property type="entry name" value="Cysteine proteinases"/>
    <property type="match status" value="2"/>
</dbReference>
<dbReference type="HOGENOM" id="CLU_016848_2_1_1"/>
<dbReference type="PROSITE" id="PS50235">
    <property type="entry name" value="USP_3"/>
    <property type="match status" value="1"/>
</dbReference>
<evidence type="ECO:0000256" key="4">
    <source>
        <dbReference type="PROSITE-ProRule" id="PRU00502"/>
    </source>
</evidence>
<dbReference type="Proteomes" id="UP000000314">
    <property type="component" value="Chromosome 2"/>
</dbReference>
<evidence type="ECO:0000256" key="2">
    <source>
        <dbReference type="ARBA" id="ARBA00022771"/>
    </source>
</evidence>
<dbReference type="OMA" id="DGCFRVF"/>
<evidence type="ECO:0000313" key="9">
    <source>
        <dbReference type="Proteomes" id="UP000000314"/>
    </source>
</evidence>
<dbReference type="InterPro" id="IPR001607">
    <property type="entry name" value="Znf_UBP"/>
</dbReference>
<keyword evidence="9" id="KW-1185">Reference proteome</keyword>
<organism evidence="8 9">
    <name type="scientific">Komagataella phaffii (strain GS115 / ATCC 20864)</name>
    <name type="common">Yeast</name>
    <name type="synonym">Pichia pastoris</name>
    <dbReference type="NCBI Taxonomy" id="644223"/>
    <lineage>
        <taxon>Eukaryota</taxon>
        <taxon>Fungi</taxon>
        <taxon>Dikarya</taxon>
        <taxon>Ascomycota</taxon>
        <taxon>Saccharomycotina</taxon>
        <taxon>Pichiomycetes</taxon>
        <taxon>Pichiales</taxon>
        <taxon>Pichiaceae</taxon>
        <taxon>Komagataella</taxon>
    </lineage>
</organism>
<dbReference type="SUPFAM" id="SSF54001">
    <property type="entry name" value="Cysteine proteinases"/>
    <property type="match status" value="1"/>
</dbReference>
<evidence type="ECO:0000256" key="1">
    <source>
        <dbReference type="ARBA" id="ARBA00022723"/>
    </source>
</evidence>
<dbReference type="OrthoDB" id="10263353at2759"/>
<dbReference type="STRING" id="644223.C4R242"/>
<dbReference type="PROSITE" id="PS50271">
    <property type="entry name" value="ZF_UBP"/>
    <property type="match status" value="1"/>
</dbReference>
<dbReference type="RefSeq" id="XP_002491846.1">
    <property type="nucleotide sequence ID" value="XM_002491801.1"/>
</dbReference>